<organism evidence="1 2">
    <name type="scientific">Rhizobium phage RHph_N38</name>
    <dbReference type="NCBI Taxonomy" id="2509750"/>
    <lineage>
        <taxon>Viruses</taxon>
        <taxon>Duplodnaviria</taxon>
        <taxon>Heunggongvirae</taxon>
        <taxon>Uroviricota</taxon>
        <taxon>Caudoviricetes</taxon>
        <taxon>Schitoviridae</taxon>
        <taxon>Demetervirinae</taxon>
        <taxon>Cyamitesvirus</taxon>
        <taxon>Cyamitesvirus N38</taxon>
    </lineage>
</organism>
<dbReference type="EMBL" id="MN988517">
    <property type="protein sequence ID" value="QIG70525.1"/>
    <property type="molecule type" value="Genomic_DNA"/>
</dbReference>
<proteinExistence type="predicted"/>
<evidence type="ECO:0000313" key="1">
    <source>
        <dbReference type="EMBL" id="QIG70525.1"/>
    </source>
</evidence>
<keyword evidence="2" id="KW-1185">Reference proteome</keyword>
<evidence type="ECO:0000313" key="2">
    <source>
        <dbReference type="Proteomes" id="UP000617684"/>
    </source>
</evidence>
<dbReference type="Proteomes" id="UP000617684">
    <property type="component" value="Segment"/>
</dbReference>
<protein>
    <submittedName>
        <fullName evidence="1">Uncharacterized protein</fullName>
    </submittedName>
</protein>
<reference evidence="1" key="1">
    <citation type="submission" date="2020-01" db="EMBL/GenBank/DDBJ databases">
        <title>Patterns of diversity and host range of bacteriophage communities associated with bean-nodulatin bacteria.</title>
        <authorList>
            <person name="Vann Cauwenberghe J."/>
            <person name="Santamaria R.I."/>
            <person name="Bustos P."/>
            <person name="Juarez S."/>
            <person name="Gonzalez V."/>
        </authorList>
    </citation>
    <scope>NUCLEOTIDE SEQUENCE</scope>
</reference>
<accession>A0A7S5R9J8</accession>
<gene>
    <name evidence="1" type="ORF">EVB89_062</name>
</gene>
<name>A0A7S5R9J8_9CAUD</name>
<sequence>MRSFPQLKGISNENYECTEDLRAYCRMVGIG</sequence>